<name>A0A841L7G5_9SPHN</name>
<keyword evidence="10 12" id="KW-0472">Membrane</keyword>
<dbReference type="Gene3D" id="2.40.170.20">
    <property type="entry name" value="TonB-dependent receptor, beta-barrel domain"/>
    <property type="match status" value="1"/>
</dbReference>
<dbReference type="SUPFAM" id="SSF56935">
    <property type="entry name" value="Porins"/>
    <property type="match status" value="1"/>
</dbReference>
<keyword evidence="2 12" id="KW-0813">Transport</keyword>
<keyword evidence="3 12" id="KW-1134">Transmembrane beta strand</keyword>
<evidence type="ECO:0000256" key="13">
    <source>
        <dbReference type="RuleBase" id="RU003357"/>
    </source>
</evidence>
<dbReference type="AlphaFoldDB" id="A0A841L7G5"/>
<dbReference type="InterPro" id="IPR000531">
    <property type="entry name" value="Beta-barrel_TonB"/>
</dbReference>
<evidence type="ECO:0000256" key="10">
    <source>
        <dbReference type="ARBA" id="ARBA00023136"/>
    </source>
</evidence>
<evidence type="ECO:0000256" key="4">
    <source>
        <dbReference type="ARBA" id="ARBA00022496"/>
    </source>
</evidence>
<proteinExistence type="inferred from homology"/>
<evidence type="ECO:0000313" key="17">
    <source>
        <dbReference type="EMBL" id="MBB6228939.1"/>
    </source>
</evidence>
<dbReference type="InterPro" id="IPR039426">
    <property type="entry name" value="TonB-dep_rcpt-like"/>
</dbReference>
<feature type="region of interest" description="Disordered" evidence="14">
    <location>
        <begin position="1"/>
        <end position="25"/>
    </location>
</feature>
<feature type="compositionally biased region" description="Polar residues" evidence="14">
    <location>
        <begin position="1"/>
        <end position="10"/>
    </location>
</feature>
<accession>A0A841L7G5</accession>
<dbReference type="InterPro" id="IPR012910">
    <property type="entry name" value="Plug_dom"/>
</dbReference>
<keyword evidence="6" id="KW-0732">Signal</keyword>
<evidence type="ECO:0000256" key="6">
    <source>
        <dbReference type="ARBA" id="ARBA00022729"/>
    </source>
</evidence>
<gene>
    <name evidence="17" type="ORF">FHS79_003137</name>
</gene>
<protein>
    <submittedName>
        <fullName evidence="17">Outer membrane receptor protein involved in Fe transport</fullName>
    </submittedName>
</protein>
<keyword evidence="5 12" id="KW-0812">Transmembrane</keyword>
<evidence type="ECO:0000256" key="8">
    <source>
        <dbReference type="ARBA" id="ARBA00023065"/>
    </source>
</evidence>
<keyword evidence="8" id="KW-0406">Ion transport</keyword>
<dbReference type="Gene3D" id="2.170.130.10">
    <property type="entry name" value="TonB-dependent receptor, plug domain"/>
    <property type="match status" value="1"/>
</dbReference>
<evidence type="ECO:0000259" key="15">
    <source>
        <dbReference type="Pfam" id="PF00593"/>
    </source>
</evidence>
<evidence type="ECO:0000259" key="16">
    <source>
        <dbReference type="Pfam" id="PF07715"/>
    </source>
</evidence>
<comment type="similarity">
    <text evidence="12 13">Belongs to the TonB-dependent receptor family.</text>
</comment>
<reference evidence="17 18" key="1">
    <citation type="submission" date="2020-08" db="EMBL/GenBank/DDBJ databases">
        <title>Genomic Encyclopedia of Type Strains, Phase IV (KMG-IV): sequencing the most valuable type-strain genomes for metagenomic binning, comparative biology and taxonomic classification.</title>
        <authorList>
            <person name="Goeker M."/>
        </authorList>
    </citation>
    <scope>NUCLEOTIDE SEQUENCE [LARGE SCALE GENOMIC DNA]</scope>
    <source>
        <strain evidence="17 18">DSM 102189</strain>
    </source>
</reference>
<keyword evidence="7" id="KW-0408">Iron</keyword>
<evidence type="ECO:0000256" key="2">
    <source>
        <dbReference type="ARBA" id="ARBA00022448"/>
    </source>
</evidence>
<keyword evidence="9 13" id="KW-0798">TonB box</keyword>
<comment type="subcellular location">
    <subcellularLocation>
        <location evidence="1 12">Cell outer membrane</location>
        <topology evidence="1 12">Multi-pass membrane protein</topology>
    </subcellularLocation>
</comment>
<evidence type="ECO:0000256" key="5">
    <source>
        <dbReference type="ARBA" id="ARBA00022692"/>
    </source>
</evidence>
<organism evidence="17 18">
    <name type="scientific">Polymorphobacter multimanifer</name>
    <dbReference type="NCBI Taxonomy" id="1070431"/>
    <lineage>
        <taxon>Bacteria</taxon>
        <taxon>Pseudomonadati</taxon>
        <taxon>Pseudomonadota</taxon>
        <taxon>Alphaproteobacteria</taxon>
        <taxon>Sphingomonadales</taxon>
        <taxon>Sphingosinicellaceae</taxon>
        <taxon>Polymorphobacter</taxon>
    </lineage>
</organism>
<evidence type="ECO:0000256" key="11">
    <source>
        <dbReference type="ARBA" id="ARBA00023237"/>
    </source>
</evidence>
<dbReference type="PANTHER" id="PTHR32552">
    <property type="entry name" value="FERRICHROME IRON RECEPTOR-RELATED"/>
    <property type="match status" value="1"/>
</dbReference>
<evidence type="ECO:0000256" key="12">
    <source>
        <dbReference type="PROSITE-ProRule" id="PRU01360"/>
    </source>
</evidence>
<dbReference type="EMBL" id="JACIIV010000028">
    <property type="protein sequence ID" value="MBB6228939.1"/>
    <property type="molecule type" value="Genomic_DNA"/>
</dbReference>
<feature type="domain" description="TonB-dependent receptor-like beta-barrel" evidence="15">
    <location>
        <begin position="268"/>
        <end position="776"/>
    </location>
</feature>
<dbReference type="PROSITE" id="PS52016">
    <property type="entry name" value="TONB_DEPENDENT_REC_3"/>
    <property type="match status" value="1"/>
</dbReference>
<dbReference type="InterPro" id="IPR036942">
    <property type="entry name" value="Beta-barrel_TonB_sf"/>
</dbReference>
<feature type="compositionally biased region" description="Pro residues" evidence="14">
    <location>
        <begin position="12"/>
        <end position="22"/>
    </location>
</feature>
<dbReference type="GO" id="GO:0015344">
    <property type="term" value="F:siderophore uptake transmembrane transporter activity"/>
    <property type="evidence" value="ECO:0007669"/>
    <property type="project" value="TreeGrafter"/>
</dbReference>
<dbReference type="GO" id="GO:0009279">
    <property type="term" value="C:cell outer membrane"/>
    <property type="evidence" value="ECO:0007669"/>
    <property type="project" value="UniProtKB-SubCell"/>
</dbReference>
<dbReference type="Proteomes" id="UP000538147">
    <property type="component" value="Unassembled WGS sequence"/>
</dbReference>
<keyword evidence="18" id="KW-1185">Reference proteome</keyword>
<comment type="caution">
    <text evidence="17">The sequence shown here is derived from an EMBL/GenBank/DDBJ whole genome shotgun (WGS) entry which is preliminary data.</text>
</comment>
<dbReference type="PANTHER" id="PTHR32552:SF89">
    <property type="entry name" value="CATECHOLATE SIDEROPHORE RECEPTOR FIU"/>
    <property type="match status" value="1"/>
</dbReference>
<keyword evidence="11 12" id="KW-0998">Cell outer membrane</keyword>
<evidence type="ECO:0000256" key="3">
    <source>
        <dbReference type="ARBA" id="ARBA00022452"/>
    </source>
</evidence>
<dbReference type="Pfam" id="PF07715">
    <property type="entry name" value="Plug"/>
    <property type="match status" value="1"/>
</dbReference>
<evidence type="ECO:0000313" key="18">
    <source>
        <dbReference type="Proteomes" id="UP000538147"/>
    </source>
</evidence>
<evidence type="ECO:0000256" key="14">
    <source>
        <dbReference type="SAM" id="MobiDB-lite"/>
    </source>
</evidence>
<evidence type="ECO:0000256" key="7">
    <source>
        <dbReference type="ARBA" id="ARBA00023004"/>
    </source>
</evidence>
<feature type="domain" description="TonB-dependent receptor plug" evidence="16">
    <location>
        <begin position="42"/>
        <end position="153"/>
    </location>
</feature>
<keyword evidence="17" id="KW-0675">Receptor</keyword>
<evidence type="ECO:0000256" key="9">
    <source>
        <dbReference type="ARBA" id="ARBA00023077"/>
    </source>
</evidence>
<dbReference type="Pfam" id="PF00593">
    <property type="entry name" value="TonB_dep_Rec_b-barrel"/>
    <property type="match status" value="1"/>
</dbReference>
<dbReference type="InterPro" id="IPR037066">
    <property type="entry name" value="Plug_dom_sf"/>
</dbReference>
<sequence>MALSPGQAQETMPPPPPPPPTPAVDEGELVVTAIARGADRLTTSISVSSIGAEAIQQNAPRSVAEVFRNLPGIRAEASGGEGNANISVRGLPVASGGAKFLQLQEDGLPVLEFGDITFGNADIFLRADFSVARVESVRGGSASTFASNSPGGVINLISKTGREEGGAIQGTIGLDYGEYRLDADYGGRLGEGWLYHVGGFYRQGEGPRSAGYDGNRGGQIKANITREFAEGYVRVYGKYLNDRAIGYLPNPVRVTGTDANPRYENIPGFDINNDTLHSRNFTTVRTLDGENRPTIRDIRDGQRPLVWSGGFEASVDFAEGWNIINRFRLSDISGRFISPFPGAVGDAQATADSIGGPGAQLRFASGPQAGQAITNPASLGGNGLLASIVLFDVELNSLNNITNDLRLTRSFDAGAAEIDITAGFYASRQDIDTAWLWTSHLLEVRGNGDAALIDVFNASGAPQTDAGAVAYSASFFGNCCRRRYDLRYTTNAPFVSGTARFADLTLDASLRYDFGRARGQVFGADLGGGRVGITAADLNADGRISVPETRVGTIPYEAPSPLNYDYDYVSYSLGANYLVTDTAAIFARYSRGGRANADRLLFGPAIDTVTGRLIDANAGVDFVRQAEAGVKWRQGGATLNATAFHARTEEQNFEATTQRFFNREYRAWGVEVEGALRRGAFLLTSTGTWTRAEITSDVLNPAVVGNRPRRQAEFIYQISPQYDTELFTLGANIIGTTASFAQDNNALKLPGFAQVNAFVAVRPLPRVMVSVNANNLFNVAGFTEAEEGNIPANGIVRARAINGRTISAALRYSF</sequence>
<keyword evidence="4" id="KW-0410">Iron transport</keyword>
<evidence type="ECO:0000256" key="1">
    <source>
        <dbReference type="ARBA" id="ARBA00004571"/>
    </source>
</evidence>